<accession>A0A151J1D4</accession>
<dbReference type="Proteomes" id="UP000078492">
    <property type="component" value="Unassembled WGS sequence"/>
</dbReference>
<organism evidence="1 2">
    <name type="scientific">Trachymyrmex cornetzi</name>
    <dbReference type="NCBI Taxonomy" id="471704"/>
    <lineage>
        <taxon>Eukaryota</taxon>
        <taxon>Metazoa</taxon>
        <taxon>Ecdysozoa</taxon>
        <taxon>Arthropoda</taxon>
        <taxon>Hexapoda</taxon>
        <taxon>Insecta</taxon>
        <taxon>Pterygota</taxon>
        <taxon>Neoptera</taxon>
        <taxon>Endopterygota</taxon>
        <taxon>Hymenoptera</taxon>
        <taxon>Apocrita</taxon>
        <taxon>Aculeata</taxon>
        <taxon>Formicoidea</taxon>
        <taxon>Formicidae</taxon>
        <taxon>Myrmicinae</taxon>
        <taxon>Trachymyrmex</taxon>
    </lineage>
</organism>
<sequence length="214" mass="24799">MPSLLDRGQSQLTTEQANNSRIVSKSRWIVEARNGYLKSIFKFFGGSINTSHICHLRDFLLIAGAIINKFFEPVIMSDATVDLAESMRQRALESNVVQARVDVENLRNKRGNWIALEEAQIPLFPQLTPDYLRNYHLRNFTCGTYQIGIAPSYIQDNVLEDREAQFQLDQFNEPGFIRVRIYSRYRNAIRHQLWIAFIEINNEESEPDPILGSY</sequence>
<keyword evidence="2" id="KW-1185">Reference proteome</keyword>
<evidence type="ECO:0000313" key="1">
    <source>
        <dbReference type="EMBL" id="KYN15575.1"/>
    </source>
</evidence>
<protein>
    <recommendedName>
        <fullName evidence="3">DDE Tnp4 domain-containing protein</fullName>
    </recommendedName>
</protein>
<dbReference type="AlphaFoldDB" id="A0A151J1D4"/>
<dbReference type="EMBL" id="KQ980549">
    <property type="protein sequence ID" value="KYN15575.1"/>
    <property type="molecule type" value="Genomic_DNA"/>
</dbReference>
<evidence type="ECO:0008006" key="3">
    <source>
        <dbReference type="Google" id="ProtNLM"/>
    </source>
</evidence>
<evidence type="ECO:0000313" key="2">
    <source>
        <dbReference type="Proteomes" id="UP000078492"/>
    </source>
</evidence>
<proteinExistence type="predicted"/>
<reference evidence="1 2" key="1">
    <citation type="submission" date="2015-09" db="EMBL/GenBank/DDBJ databases">
        <title>Trachymyrmex cornetzi WGS genome.</title>
        <authorList>
            <person name="Nygaard S."/>
            <person name="Hu H."/>
            <person name="Boomsma J."/>
            <person name="Zhang G."/>
        </authorList>
    </citation>
    <scope>NUCLEOTIDE SEQUENCE [LARGE SCALE GENOMIC DNA]</scope>
    <source>
        <strain evidence="1">Tcor2-1</strain>
        <tissue evidence="1">Whole body</tissue>
    </source>
</reference>
<gene>
    <name evidence="1" type="ORF">ALC57_12197</name>
</gene>
<name>A0A151J1D4_9HYME</name>